<keyword evidence="14" id="KW-1185">Reference proteome</keyword>
<name>A0ABY9PVH1_SERFO</name>
<dbReference type="EMBL" id="CP133586">
    <property type="protein sequence ID" value="WMT16680.1"/>
    <property type="molecule type" value="Genomic_DNA"/>
</dbReference>
<evidence type="ECO:0000313" key="13">
    <source>
        <dbReference type="EMBL" id="WMT16680.1"/>
    </source>
</evidence>
<evidence type="ECO:0000259" key="11">
    <source>
        <dbReference type="Pfam" id="PF13953"/>
    </source>
</evidence>
<dbReference type="Pfam" id="PF00577">
    <property type="entry name" value="Usher"/>
    <property type="match status" value="1"/>
</dbReference>
<dbReference type="SUPFAM" id="SSF141729">
    <property type="entry name" value="FimD N-terminal domain-like"/>
    <property type="match status" value="1"/>
</dbReference>
<keyword evidence="9" id="KW-1029">Fimbrium biogenesis</keyword>
<evidence type="ECO:0000256" key="10">
    <source>
        <dbReference type="SAM" id="SignalP"/>
    </source>
</evidence>
<dbReference type="InterPro" id="IPR025885">
    <property type="entry name" value="PapC_N"/>
</dbReference>
<keyword evidence="8 9" id="KW-0998">Cell outer membrane</keyword>
<evidence type="ECO:0000256" key="6">
    <source>
        <dbReference type="ARBA" id="ARBA00022729"/>
    </source>
</evidence>
<dbReference type="PROSITE" id="PS01151">
    <property type="entry name" value="FIMBRIAL_USHER"/>
    <property type="match status" value="1"/>
</dbReference>
<sequence length="837" mass="93157">MVKLTFSAVKMHSLCCTTIIMAGLVYPFFSALAAQEETYQFNDDFIIGKKDKIDLSRFSTFAITEGIYSIDVYTNSHWKGRYELKIERRSDNNKLGICYSAAMLETFGISASKLNASLAKRSDFCGYLSQWRLDETINDSFNISELRMDISVPQLYEDRKYADYVSPEHWEKGIPALNLSYMANYYNRNHSSSNDNSNSGYLGVNSGFSYNGWLLKYVGNLSAQQGQGSHWHNNQTYLQRSLPQVKSKLIGGQFFTSGEFFDSVSLRGLRLGTDDNMLPDGMRSYAPEIRGVAMSNALVTVRQNDSVIHQTQVSPGPFVIDDVYPSGYGNDLEVTIKEADGSIRQFSVPFSSVPQLLRPGIGRYTVVVGKPDEESLRNKPTLLQFHYQYGVNNLLTGYAGLTAFNDYQAYLLGSAFNTSFGALSLDAIQSYTSLRNSEVFSDKSSYSGQSYRVTFNRMFPSTKTSVVLAAYRYASENYFSLNDALQMVNNPRWGKDPSSFARERYGLSYTLNQNLPDGWGGLYFNGRISHYWNRSDTEKQYQLSYNNGWKRLSYSVALQRNYTSYLGNRGQETRLSLNFSYPLSFGERNSASLTSGGMFSNSRFNNAQIGLNGAIGNGNEFSYGVNQSSSRSGNHNFALNGTYRNPSATLAANFGQGNHYRQAGVSASGSLLVHQGGITLSPETGTTVALIEAKNAQGATLPSVPGTRIDSRGYAILPYLRPYRVNAVEIDPKGADDDIVFDKTVTNVVPYENSVVRVNFSTRVEKNRTVHAVLPDGKNLPFGADAVDEQGKPIGIVGQGSMLFIHDEQANQVWVKWARGQCSVNLKNAEEQEVICR</sequence>
<keyword evidence="5 9" id="KW-0812">Transmembrane</keyword>
<dbReference type="Pfam" id="PF13953">
    <property type="entry name" value="PapC_C"/>
    <property type="match status" value="1"/>
</dbReference>
<evidence type="ECO:0000259" key="12">
    <source>
        <dbReference type="Pfam" id="PF13954"/>
    </source>
</evidence>
<dbReference type="Proteomes" id="UP001235341">
    <property type="component" value="Chromosome"/>
</dbReference>
<dbReference type="PANTHER" id="PTHR30451:SF3">
    <property type="entry name" value="OUTER MEMBRANE USHER PROTEIN HTRE-RELATED"/>
    <property type="match status" value="1"/>
</dbReference>
<organism evidence="13 14">
    <name type="scientific">Serratia fonticola</name>
    <dbReference type="NCBI Taxonomy" id="47917"/>
    <lineage>
        <taxon>Bacteria</taxon>
        <taxon>Pseudomonadati</taxon>
        <taxon>Pseudomonadota</taxon>
        <taxon>Gammaproteobacteria</taxon>
        <taxon>Enterobacterales</taxon>
        <taxon>Yersiniaceae</taxon>
        <taxon>Serratia</taxon>
    </lineage>
</organism>
<evidence type="ECO:0000256" key="7">
    <source>
        <dbReference type="ARBA" id="ARBA00023136"/>
    </source>
</evidence>
<dbReference type="InterPro" id="IPR037224">
    <property type="entry name" value="PapC_N_sf"/>
</dbReference>
<dbReference type="InterPro" id="IPR025949">
    <property type="entry name" value="PapC-like_C"/>
</dbReference>
<keyword evidence="4" id="KW-1134">Transmembrane beta strand</keyword>
<evidence type="ECO:0000256" key="8">
    <source>
        <dbReference type="ARBA" id="ARBA00023237"/>
    </source>
</evidence>
<feature type="chain" id="PRO_5047077617" evidence="10">
    <location>
        <begin position="34"/>
        <end position="837"/>
    </location>
</feature>
<evidence type="ECO:0000256" key="5">
    <source>
        <dbReference type="ARBA" id="ARBA00022692"/>
    </source>
</evidence>
<dbReference type="InterPro" id="IPR018030">
    <property type="entry name" value="Fimbrial_membr_usher_CS"/>
</dbReference>
<evidence type="ECO:0000256" key="4">
    <source>
        <dbReference type="ARBA" id="ARBA00022452"/>
    </source>
</evidence>
<evidence type="ECO:0000313" key="14">
    <source>
        <dbReference type="Proteomes" id="UP001235341"/>
    </source>
</evidence>
<protein>
    <submittedName>
        <fullName evidence="13">Fimbria/pilus outer membrane usher protein</fullName>
    </submittedName>
</protein>
<dbReference type="InterPro" id="IPR042186">
    <property type="entry name" value="FimD_plug_dom"/>
</dbReference>
<feature type="domain" description="PapC N-terminal" evidence="12">
    <location>
        <begin position="40"/>
        <end position="184"/>
    </location>
</feature>
<dbReference type="Pfam" id="PF13954">
    <property type="entry name" value="PapC_N"/>
    <property type="match status" value="1"/>
</dbReference>
<dbReference type="Gene3D" id="3.10.20.410">
    <property type="match status" value="1"/>
</dbReference>
<dbReference type="InterPro" id="IPR000015">
    <property type="entry name" value="Fimb_usher"/>
</dbReference>
<dbReference type="Gene3D" id="2.60.40.2610">
    <property type="entry name" value="Outer membrane usher protein FimD, plug domain"/>
    <property type="match status" value="1"/>
</dbReference>
<reference evidence="13 14" key="1">
    <citation type="submission" date="2023-08" db="EMBL/GenBank/DDBJ databases">
        <title>Complete Genome and Methylome dissection of Serratia fonticola NEB369.</title>
        <authorList>
            <person name="Fomenkov A."/>
            <person name="Roberts R.D."/>
        </authorList>
    </citation>
    <scope>NUCLEOTIDE SEQUENCE [LARGE SCALE GENOMIC DNA]</scope>
    <source>
        <strain evidence="13 14">NEB369</strain>
    </source>
</reference>
<evidence type="ECO:0000256" key="9">
    <source>
        <dbReference type="RuleBase" id="RU003884"/>
    </source>
</evidence>
<comment type="subcellular location">
    <subcellularLocation>
        <location evidence="1 9">Cell outer membrane</location>
        <topology evidence="1 9">Multi-pass membrane protein</topology>
    </subcellularLocation>
</comment>
<evidence type="ECO:0000256" key="3">
    <source>
        <dbReference type="ARBA" id="ARBA00022448"/>
    </source>
</evidence>
<dbReference type="Gene3D" id="2.60.40.2070">
    <property type="match status" value="1"/>
</dbReference>
<feature type="signal peptide" evidence="10">
    <location>
        <begin position="1"/>
        <end position="33"/>
    </location>
</feature>
<feature type="domain" description="PapC-like C-terminal" evidence="11">
    <location>
        <begin position="771"/>
        <end position="826"/>
    </location>
</feature>
<dbReference type="InterPro" id="IPR043142">
    <property type="entry name" value="PapC-like_C_sf"/>
</dbReference>
<evidence type="ECO:0000256" key="1">
    <source>
        <dbReference type="ARBA" id="ARBA00004571"/>
    </source>
</evidence>
<gene>
    <name evidence="13" type="ORF">RFB13_10310</name>
</gene>
<keyword evidence="7 9" id="KW-0472">Membrane</keyword>
<dbReference type="Gene3D" id="2.60.40.3110">
    <property type="match status" value="1"/>
</dbReference>
<dbReference type="PANTHER" id="PTHR30451">
    <property type="entry name" value="OUTER MEMBRANE USHER PROTEIN"/>
    <property type="match status" value="1"/>
</dbReference>
<comment type="similarity">
    <text evidence="2 9">Belongs to the fimbrial export usher family.</text>
</comment>
<accession>A0ABY9PVH1</accession>
<proteinExistence type="inferred from homology"/>
<evidence type="ECO:0000256" key="2">
    <source>
        <dbReference type="ARBA" id="ARBA00008064"/>
    </source>
</evidence>
<keyword evidence="3 9" id="KW-0813">Transport</keyword>
<keyword evidence="6 10" id="KW-0732">Signal</keyword>